<dbReference type="SMART" id="SM00382">
    <property type="entry name" value="AAA"/>
    <property type="match status" value="1"/>
</dbReference>
<dbReference type="SUPFAM" id="SSF52540">
    <property type="entry name" value="P-loop containing nucleoside triphosphate hydrolases"/>
    <property type="match status" value="1"/>
</dbReference>
<dbReference type="PANTHER" id="PTHR32071">
    <property type="entry name" value="TRANSCRIPTIONAL REGULATORY PROTEIN"/>
    <property type="match status" value="1"/>
</dbReference>
<dbReference type="CDD" id="cd00009">
    <property type="entry name" value="AAA"/>
    <property type="match status" value="1"/>
</dbReference>
<feature type="domain" description="Sigma-54 factor interaction" evidence="3">
    <location>
        <begin position="141"/>
        <end position="371"/>
    </location>
</feature>
<dbReference type="Pfam" id="PF02954">
    <property type="entry name" value="HTH_8"/>
    <property type="match status" value="1"/>
</dbReference>
<dbReference type="EMBL" id="LBNE01000002">
    <property type="protein sequence ID" value="KKO72345.1"/>
    <property type="molecule type" value="Genomic_DNA"/>
</dbReference>
<sequence length="475" mass="52712">MENSAEIPEFELYVWEGSADIVARIERVFADLPATIIPAEQPGVNLARDELCPAVALVSVSVMANHRFQALEWLSAQAIPVIWVAATTSYRSQHQQFFPPEHSHTLPAEFSHAEVRNMVLKLVSAIQPVAAPPSVTPREEIIAVSLEMRELLGEARMVAGCHSNVLIYGETGVGKERVARYVHEHSERQDGPFVAVNCGAIPETLFEAEFFGHVKGAFTGAMATRKGYFEQASGGTLFLDEIGELPLQQQVKLLRVLESRRAMRVGSSQEIELDFRLVAATNRDLVEQVRLGAFRADLYYRLAVIELYIPSLDERGPAEKIALFRALMARYLHAVGIDDPIPPDWMLDRVAAMCFPGNVREMLNLVERLGLLRLVLGNWNPGRSEQVFSRMRSLGFLHVPVAPADEAVISQTLSEADRAERMRIIAALEKHAWRRQETAAALGISRKALWEKMRKLQIQAGSDGSVALGGIYSSA</sequence>
<gene>
    <name evidence="4" type="ORF">AAV32_04405</name>
</gene>
<comment type="caution">
    <text evidence="4">The sequence shown here is derived from an EMBL/GenBank/DDBJ whole genome shotgun (WGS) entry which is preliminary data.</text>
</comment>
<evidence type="ECO:0000313" key="5">
    <source>
        <dbReference type="Proteomes" id="UP000078084"/>
    </source>
</evidence>
<dbReference type="InterPro" id="IPR002078">
    <property type="entry name" value="Sigma_54_int"/>
</dbReference>
<dbReference type="GO" id="GO:0006355">
    <property type="term" value="P:regulation of DNA-templated transcription"/>
    <property type="evidence" value="ECO:0007669"/>
    <property type="project" value="InterPro"/>
</dbReference>
<accession>A0A171KTX8</accession>
<dbReference type="InterPro" id="IPR009057">
    <property type="entry name" value="Homeodomain-like_sf"/>
</dbReference>
<dbReference type="Proteomes" id="UP000078084">
    <property type="component" value="Unassembled WGS sequence"/>
</dbReference>
<evidence type="ECO:0000313" key="4">
    <source>
        <dbReference type="EMBL" id="KKO72345.1"/>
    </source>
</evidence>
<reference evidence="4 5" key="1">
    <citation type="submission" date="2015-04" db="EMBL/GenBank/DDBJ databases">
        <title>Genome sequence of Kerstersia gyiorum CG1.</title>
        <authorList>
            <person name="Greninger A.L."/>
            <person name="Kozyreva V."/>
            <person name="Chaturvedi V."/>
        </authorList>
    </citation>
    <scope>NUCLEOTIDE SEQUENCE [LARGE SCALE GENOMIC DNA]</scope>
    <source>
        <strain evidence="4 5">CG1</strain>
    </source>
</reference>
<dbReference type="GO" id="GO:0005524">
    <property type="term" value="F:ATP binding"/>
    <property type="evidence" value="ECO:0007669"/>
    <property type="project" value="UniProtKB-KW"/>
</dbReference>
<name>A0A171KTX8_9BURK</name>
<keyword evidence="5" id="KW-1185">Reference proteome</keyword>
<proteinExistence type="predicted"/>
<dbReference type="GO" id="GO:0043565">
    <property type="term" value="F:sequence-specific DNA binding"/>
    <property type="evidence" value="ECO:0007669"/>
    <property type="project" value="InterPro"/>
</dbReference>
<dbReference type="InterPro" id="IPR003593">
    <property type="entry name" value="AAA+_ATPase"/>
</dbReference>
<dbReference type="Gene3D" id="3.40.50.300">
    <property type="entry name" value="P-loop containing nucleotide triphosphate hydrolases"/>
    <property type="match status" value="1"/>
</dbReference>
<evidence type="ECO:0000259" key="3">
    <source>
        <dbReference type="PROSITE" id="PS50045"/>
    </source>
</evidence>
<evidence type="ECO:0000256" key="1">
    <source>
        <dbReference type="ARBA" id="ARBA00022741"/>
    </source>
</evidence>
<dbReference type="PROSITE" id="PS00675">
    <property type="entry name" value="SIGMA54_INTERACT_1"/>
    <property type="match status" value="1"/>
</dbReference>
<dbReference type="InterPro" id="IPR002197">
    <property type="entry name" value="HTH_Fis"/>
</dbReference>
<dbReference type="InterPro" id="IPR027417">
    <property type="entry name" value="P-loop_NTPase"/>
</dbReference>
<dbReference type="Pfam" id="PF00158">
    <property type="entry name" value="Sigma54_activat"/>
    <property type="match status" value="1"/>
</dbReference>
<dbReference type="PROSITE" id="PS00676">
    <property type="entry name" value="SIGMA54_INTERACT_2"/>
    <property type="match status" value="1"/>
</dbReference>
<dbReference type="RefSeq" id="WP_068368081.1">
    <property type="nucleotide sequence ID" value="NZ_JANKLF010000005.1"/>
</dbReference>
<dbReference type="PRINTS" id="PR01590">
    <property type="entry name" value="HTHFIS"/>
</dbReference>
<dbReference type="InterPro" id="IPR025662">
    <property type="entry name" value="Sigma_54_int_dom_ATP-bd_1"/>
</dbReference>
<keyword evidence="2" id="KW-0067">ATP-binding</keyword>
<dbReference type="FunFam" id="3.40.50.300:FF:000006">
    <property type="entry name" value="DNA-binding transcriptional regulator NtrC"/>
    <property type="match status" value="1"/>
</dbReference>
<dbReference type="SUPFAM" id="SSF46689">
    <property type="entry name" value="Homeodomain-like"/>
    <property type="match status" value="1"/>
</dbReference>
<dbReference type="PROSITE" id="PS50045">
    <property type="entry name" value="SIGMA54_INTERACT_4"/>
    <property type="match status" value="1"/>
</dbReference>
<dbReference type="Gene3D" id="1.10.10.60">
    <property type="entry name" value="Homeodomain-like"/>
    <property type="match status" value="1"/>
</dbReference>
<keyword evidence="1" id="KW-0547">Nucleotide-binding</keyword>
<dbReference type="InterPro" id="IPR025943">
    <property type="entry name" value="Sigma_54_int_dom_ATP-bd_2"/>
</dbReference>
<dbReference type="STRING" id="206506.AAV32_04405"/>
<protein>
    <submittedName>
        <fullName evidence="4">Fis family transcriptional regulator</fullName>
    </submittedName>
</protein>
<evidence type="ECO:0000256" key="2">
    <source>
        <dbReference type="ARBA" id="ARBA00022840"/>
    </source>
</evidence>
<dbReference type="AlphaFoldDB" id="A0A171KTX8"/>
<organism evidence="4 5">
    <name type="scientific">Kerstersia gyiorum</name>
    <dbReference type="NCBI Taxonomy" id="206506"/>
    <lineage>
        <taxon>Bacteria</taxon>
        <taxon>Pseudomonadati</taxon>
        <taxon>Pseudomonadota</taxon>
        <taxon>Betaproteobacteria</taxon>
        <taxon>Burkholderiales</taxon>
        <taxon>Alcaligenaceae</taxon>
        <taxon>Kerstersia</taxon>
    </lineage>
</organism>